<keyword evidence="2 3" id="KW-0040">ANK repeat</keyword>
<dbReference type="Proteomes" id="UP000019132">
    <property type="component" value="Unassembled WGS sequence"/>
</dbReference>
<dbReference type="STRING" id="431595.K3X1E1"/>
<evidence type="ECO:0000313" key="4">
    <source>
        <dbReference type="EnsemblProtists" id="PYU1_T011040"/>
    </source>
</evidence>
<name>K3X1E1_GLOUD</name>
<feature type="repeat" description="ANK" evidence="3">
    <location>
        <begin position="36"/>
        <end position="68"/>
    </location>
</feature>
<dbReference type="InterPro" id="IPR002110">
    <property type="entry name" value="Ankyrin_rpt"/>
</dbReference>
<evidence type="ECO:0000256" key="1">
    <source>
        <dbReference type="ARBA" id="ARBA00022737"/>
    </source>
</evidence>
<dbReference type="EMBL" id="GL376590">
    <property type="status" value="NOT_ANNOTATED_CDS"/>
    <property type="molecule type" value="Genomic_DNA"/>
</dbReference>
<feature type="repeat" description="ANK" evidence="3">
    <location>
        <begin position="69"/>
        <end position="95"/>
    </location>
</feature>
<dbReference type="SUPFAM" id="SSF48403">
    <property type="entry name" value="Ankyrin repeat"/>
    <property type="match status" value="1"/>
</dbReference>
<dbReference type="PROSITE" id="PS50297">
    <property type="entry name" value="ANK_REP_REGION"/>
    <property type="match status" value="2"/>
</dbReference>
<dbReference type="eggNOG" id="KOG4177">
    <property type="taxonomic scope" value="Eukaryota"/>
</dbReference>
<dbReference type="OMA" id="HITRSKF"/>
<evidence type="ECO:0000313" key="5">
    <source>
        <dbReference type="Proteomes" id="UP000019132"/>
    </source>
</evidence>
<dbReference type="Gene3D" id="1.25.40.20">
    <property type="entry name" value="Ankyrin repeat-containing domain"/>
    <property type="match status" value="1"/>
</dbReference>
<dbReference type="HOGENOM" id="CLU_000134_45_2_1"/>
<evidence type="ECO:0000256" key="2">
    <source>
        <dbReference type="ARBA" id="ARBA00023043"/>
    </source>
</evidence>
<keyword evidence="5" id="KW-1185">Reference proteome</keyword>
<dbReference type="InParanoid" id="K3X1E1"/>
<dbReference type="Pfam" id="PF12796">
    <property type="entry name" value="Ank_2"/>
    <property type="match status" value="1"/>
</dbReference>
<dbReference type="PANTHER" id="PTHR24171">
    <property type="entry name" value="ANKYRIN REPEAT DOMAIN-CONTAINING PROTEIN 39-RELATED"/>
    <property type="match status" value="1"/>
</dbReference>
<reference evidence="5" key="2">
    <citation type="submission" date="2010-04" db="EMBL/GenBank/DDBJ databases">
        <authorList>
            <person name="Buell R."/>
            <person name="Hamilton J."/>
            <person name="Hostetler J."/>
        </authorList>
    </citation>
    <scope>NUCLEOTIDE SEQUENCE [LARGE SCALE GENOMIC DNA]</scope>
    <source>
        <strain evidence="5">DAOM:BR144</strain>
    </source>
</reference>
<sequence>MRNNVAKLVDAAKAGDADVVRRCLERGSSVDEIDGKGRTALMYSAENGDVVMVRLLVNSGASVNKEDESGQTALFTAAKKGHVDAVRVLIELGADNTWMLYECWSSWAQM</sequence>
<protein>
    <submittedName>
        <fullName evidence="4">Uncharacterized protein</fullName>
    </submittedName>
</protein>
<keyword evidence="1" id="KW-0677">Repeat</keyword>
<dbReference type="VEuPathDB" id="FungiDB:PYU1_G011016"/>
<proteinExistence type="predicted"/>
<reference evidence="4" key="3">
    <citation type="submission" date="2015-02" db="UniProtKB">
        <authorList>
            <consortium name="EnsemblProtists"/>
        </authorList>
    </citation>
    <scope>IDENTIFICATION</scope>
    <source>
        <strain evidence="4">DAOM BR144</strain>
    </source>
</reference>
<dbReference type="InterPro" id="IPR036770">
    <property type="entry name" value="Ankyrin_rpt-contain_sf"/>
</dbReference>
<reference evidence="5" key="1">
    <citation type="journal article" date="2010" name="Genome Biol.">
        <title>Genome sequence of the necrotrophic plant pathogen Pythium ultimum reveals original pathogenicity mechanisms and effector repertoire.</title>
        <authorList>
            <person name="Levesque C.A."/>
            <person name="Brouwer H."/>
            <person name="Cano L."/>
            <person name="Hamilton J.P."/>
            <person name="Holt C."/>
            <person name="Huitema E."/>
            <person name="Raffaele S."/>
            <person name="Robideau G.P."/>
            <person name="Thines M."/>
            <person name="Win J."/>
            <person name="Zerillo M.M."/>
            <person name="Beakes G.W."/>
            <person name="Boore J.L."/>
            <person name="Busam D."/>
            <person name="Dumas B."/>
            <person name="Ferriera S."/>
            <person name="Fuerstenberg S.I."/>
            <person name="Gachon C.M."/>
            <person name="Gaulin E."/>
            <person name="Govers F."/>
            <person name="Grenville-Briggs L."/>
            <person name="Horner N."/>
            <person name="Hostetler J."/>
            <person name="Jiang R.H."/>
            <person name="Johnson J."/>
            <person name="Krajaejun T."/>
            <person name="Lin H."/>
            <person name="Meijer H.J."/>
            <person name="Moore B."/>
            <person name="Morris P."/>
            <person name="Phuntmart V."/>
            <person name="Puiu D."/>
            <person name="Shetty J."/>
            <person name="Stajich J.E."/>
            <person name="Tripathy S."/>
            <person name="Wawra S."/>
            <person name="van West P."/>
            <person name="Whitty B.R."/>
            <person name="Coutinho P.M."/>
            <person name="Henrissat B."/>
            <person name="Martin F."/>
            <person name="Thomas P.D."/>
            <person name="Tyler B.M."/>
            <person name="De Vries R.P."/>
            <person name="Kamoun S."/>
            <person name="Yandell M."/>
            <person name="Tisserat N."/>
            <person name="Buell C.R."/>
        </authorList>
    </citation>
    <scope>NUCLEOTIDE SEQUENCE</scope>
    <source>
        <strain evidence="5">DAOM:BR144</strain>
    </source>
</reference>
<dbReference type="AlphaFoldDB" id="K3X1E1"/>
<organism evidence="4 5">
    <name type="scientific">Globisporangium ultimum (strain ATCC 200006 / CBS 805.95 / DAOM BR144)</name>
    <name type="common">Pythium ultimum</name>
    <dbReference type="NCBI Taxonomy" id="431595"/>
    <lineage>
        <taxon>Eukaryota</taxon>
        <taxon>Sar</taxon>
        <taxon>Stramenopiles</taxon>
        <taxon>Oomycota</taxon>
        <taxon>Peronosporomycetes</taxon>
        <taxon>Pythiales</taxon>
        <taxon>Pythiaceae</taxon>
        <taxon>Globisporangium</taxon>
    </lineage>
</organism>
<dbReference type="EnsemblProtists" id="PYU1_T011040">
    <property type="protein sequence ID" value="PYU1_T011040"/>
    <property type="gene ID" value="PYU1_G011016"/>
</dbReference>
<dbReference type="PROSITE" id="PS50088">
    <property type="entry name" value="ANK_REPEAT"/>
    <property type="match status" value="2"/>
</dbReference>
<accession>K3X1E1</accession>
<dbReference type="SMART" id="SM00248">
    <property type="entry name" value="ANK"/>
    <property type="match status" value="3"/>
</dbReference>
<evidence type="ECO:0000256" key="3">
    <source>
        <dbReference type="PROSITE-ProRule" id="PRU00023"/>
    </source>
</evidence>